<evidence type="ECO:0000313" key="9">
    <source>
        <dbReference type="EMBL" id="OAB77526.1"/>
    </source>
</evidence>
<accession>A0A167GFH5</accession>
<evidence type="ECO:0000313" key="10">
    <source>
        <dbReference type="Proteomes" id="UP000077134"/>
    </source>
</evidence>
<feature type="domain" description="Acyltransferase 3" evidence="8">
    <location>
        <begin position="9"/>
        <end position="355"/>
    </location>
</feature>
<reference evidence="9 10" key="1">
    <citation type="submission" date="2016-02" db="EMBL/GenBank/DDBJ databases">
        <title>Paenibacillus sp. LPB0068, isolated from Crassostrea gigas.</title>
        <authorList>
            <person name="Shin S.-K."/>
            <person name="Yi H."/>
        </authorList>
    </citation>
    <scope>NUCLEOTIDE SEQUENCE [LARGE SCALE GENOMIC DNA]</scope>
    <source>
        <strain evidence="9 10">LPB0068</strain>
    </source>
</reference>
<feature type="transmembrane region" description="Helical" evidence="7">
    <location>
        <begin position="234"/>
        <end position="255"/>
    </location>
</feature>
<feature type="transmembrane region" description="Helical" evidence="7">
    <location>
        <begin position="298"/>
        <end position="315"/>
    </location>
</feature>
<dbReference type="Proteomes" id="UP000077134">
    <property type="component" value="Unassembled WGS sequence"/>
</dbReference>
<feature type="transmembrane region" description="Helical" evidence="7">
    <location>
        <begin position="335"/>
        <end position="356"/>
    </location>
</feature>
<dbReference type="AlphaFoldDB" id="A0A167GFH5"/>
<name>A0A167GFH5_9BACL</name>
<evidence type="ECO:0000256" key="4">
    <source>
        <dbReference type="ARBA" id="ARBA00022692"/>
    </source>
</evidence>
<comment type="subcellular location">
    <subcellularLocation>
        <location evidence="1">Cell membrane</location>
        <topology evidence="1">Multi-pass membrane protein</topology>
    </subcellularLocation>
</comment>
<organism evidence="9 10">
    <name type="scientific">Paenibacillus crassostreae</name>
    <dbReference type="NCBI Taxonomy" id="1763538"/>
    <lineage>
        <taxon>Bacteria</taxon>
        <taxon>Bacillati</taxon>
        <taxon>Bacillota</taxon>
        <taxon>Bacilli</taxon>
        <taxon>Bacillales</taxon>
        <taxon>Paenibacillaceae</taxon>
        <taxon>Paenibacillus</taxon>
    </lineage>
</organism>
<proteinExistence type="inferred from homology"/>
<evidence type="ECO:0000256" key="3">
    <source>
        <dbReference type="ARBA" id="ARBA00022475"/>
    </source>
</evidence>
<sequence>MSKKEWLPQLDVFRALAILGVLSVHASSYAAGVQALSSPFYYVYNFMNIFFKFGTSSFIFLSGFVLFYTYYERPVTVSLVARFYRRRLTYIIIPYVIASICYFLYSKYIMRELMGVPYVELWVDLRNALLTGTAYTHLYFVAISIQFYILFPFILKLFQWKPWIVKWAIPLALALQWGFVFYNKYSLHLPNKGSLAITYLAYYITGAYLAIHFDRIKPWLMNRWELLTQRQKRWTITLWSSWFVVALLHVQVWYVTRTTGNTIHTQGYELIWNVHAMLSALVLLHATFLIYRKFSRKIVAFLTRMGELSFAIYLLHPMVLAQYRRFRYHIEPDSLGYLAFIIGGLLVTLLVTWAIVQFCFRRISWSWVCLGTVPRSLSPKVKHKHLWRPYKDGKCLSEKYKI</sequence>
<keyword evidence="6 7" id="KW-0472">Membrane</keyword>
<dbReference type="GO" id="GO:0009246">
    <property type="term" value="P:enterobacterial common antigen biosynthetic process"/>
    <property type="evidence" value="ECO:0007669"/>
    <property type="project" value="TreeGrafter"/>
</dbReference>
<dbReference type="GO" id="GO:0005886">
    <property type="term" value="C:plasma membrane"/>
    <property type="evidence" value="ECO:0007669"/>
    <property type="project" value="UniProtKB-SubCell"/>
</dbReference>
<keyword evidence="9" id="KW-0808">Transferase</keyword>
<dbReference type="Pfam" id="PF01757">
    <property type="entry name" value="Acyl_transf_3"/>
    <property type="match status" value="1"/>
</dbReference>
<dbReference type="KEGG" id="pcx:LPB68_11255"/>
<dbReference type="PANTHER" id="PTHR40074:SF2">
    <property type="entry name" value="O-ACETYLTRANSFERASE WECH"/>
    <property type="match status" value="1"/>
</dbReference>
<comment type="caution">
    <text evidence="9">The sequence shown here is derived from an EMBL/GenBank/DDBJ whole genome shotgun (WGS) entry which is preliminary data.</text>
</comment>
<evidence type="ECO:0000256" key="5">
    <source>
        <dbReference type="ARBA" id="ARBA00022989"/>
    </source>
</evidence>
<keyword evidence="5 7" id="KW-1133">Transmembrane helix</keyword>
<dbReference type="GO" id="GO:0016413">
    <property type="term" value="F:O-acetyltransferase activity"/>
    <property type="evidence" value="ECO:0007669"/>
    <property type="project" value="TreeGrafter"/>
</dbReference>
<protein>
    <submittedName>
        <fullName evidence="9">Acyltransferase</fullName>
    </submittedName>
</protein>
<evidence type="ECO:0000256" key="1">
    <source>
        <dbReference type="ARBA" id="ARBA00004651"/>
    </source>
</evidence>
<keyword evidence="10" id="KW-1185">Reference proteome</keyword>
<evidence type="ECO:0000256" key="7">
    <source>
        <dbReference type="SAM" id="Phobius"/>
    </source>
</evidence>
<evidence type="ECO:0000256" key="6">
    <source>
        <dbReference type="ARBA" id="ARBA00023136"/>
    </source>
</evidence>
<dbReference type="PANTHER" id="PTHR40074">
    <property type="entry name" value="O-ACETYLTRANSFERASE WECH"/>
    <property type="match status" value="1"/>
</dbReference>
<comment type="similarity">
    <text evidence="2">Belongs to the acyltransferase 3 family.</text>
</comment>
<feature type="transmembrane region" description="Helical" evidence="7">
    <location>
        <begin position="194"/>
        <end position="213"/>
    </location>
</feature>
<evidence type="ECO:0000259" key="8">
    <source>
        <dbReference type="Pfam" id="PF01757"/>
    </source>
</evidence>
<dbReference type="STRING" id="1763538.LPB68_11255"/>
<dbReference type="InterPro" id="IPR002656">
    <property type="entry name" value="Acyl_transf_3_dom"/>
</dbReference>
<feature type="transmembrane region" description="Helical" evidence="7">
    <location>
        <begin position="88"/>
        <end position="108"/>
    </location>
</feature>
<keyword evidence="4 7" id="KW-0812">Transmembrane</keyword>
<keyword evidence="9" id="KW-0012">Acyltransferase</keyword>
<evidence type="ECO:0000256" key="2">
    <source>
        <dbReference type="ARBA" id="ARBA00007400"/>
    </source>
</evidence>
<feature type="transmembrane region" description="Helical" evidence="7">
    <location>
        <begin position="163"/>
        <end position="182"/>
    </location>
</feature>
<gene>
    <name evidence="9" type="ORF">PNBC_02250</name>
</gene>
<feature type="transmembrane region" description="Helical" evidence="7">
    <location>
        <begin position="46"/>
        <end position="68"/>
    </location>
</feature>
<keyword evidence="3" id="KW-1003">Cell membrane</keyword>
<feature type="transmembrane region" description="Helical" evidence="7">
    <location>
        <begin position="128"/>
        <end position="151"/>
    </location>
</feature>
<dbReference type="EMBL" id="LSFN01000004">
    <property type="protein sequence ID" value="OAB77526.1"/>
    <property type="molecule type" value="Genomic_DNA"/>
</dbReference>
<feature type="transmembrane region" description="Helical" evidence="7">
    <location>
        <begin position="270"/>
        <end position="291"/>
    </location>
</feature>